<dbReference type="PROSITE" id="PS01213">
    <property type="entry name" value="GLOBIN_FAM_2"/>
    <property type="match status" value="1"/>
</dbReference>
<dbReference type="EMBL" id="SAWY01000036">
    <property type="protein sequence ID" value="TPH13208.1"/>
    <property type="molecule type" value="Genomic_DNA"/>
</dbReference>
<sequence>MLKQIKRLLPSKSNSKELLEKLEQTLYQKIGGEKGTLALSNAFYDEMEKNIHLRELLAIHKQPLDGIRIKFFEFLSGWLGGPGLYVEKYGHPQLRARHMPFKVTKKQSSLWMLCMNNALNNTVEDERVKTQMRQAFAKLAVHMVNC</sequence>
<protein>
    <submittedName>
        <fullName evidence="7">Hemoglobin-like oxygen-binding protein</fullName>
    </submittedName>
</protein>
<dbReference type="SUPFAM" id="SSF46458">
    <property type="entry name" value="Globin-like"/>
    <property type="match status" value="1"/>
</dbReference>
<dbReference type="GO" id="GO:0046872">
    <property type="term" value="F:metal ion binding"/>
    <property type="evidence" value="ECO:0007669"/>
    <property type="project" value="UniProtKB-KW"/>
</dbReference>
<proteinExistence type="inferred from homology"/>
<dbReference type="InterPro" id="IPR044203">
    <property type="entry name" value="GlbO/GLB3-like"/>
</dbReference>
<accession>A0A502KNM3</accession>
<dbReference type="AlphaFoldDB" id="A0A502KNM3"/>
<evidence type="ECO:0000256" key="6">
    <source>
        <dbReference type="ARBA" id="ARBA00034496"/>
    </source>
</evidence>
<dbReference type="GO" id="GO:0005344">
    <property type="term" value="F:oxygen carrier activity"/>
    <property type="evidence" value="ECO:0007669"/>
    <property type="project" value="InterPro"/>
</dbReference>
<evidence type="ECO:0000256" key="4">
    <source>
        <dbReference type="ARBA" id="ARBA00022723"/>
    </source>
</evidence>
<dbReference type="GO" id="GO:0020037">
    <property type="term" value="F:heme binding"/>
    <property type="evidence" value="ECO:0007669"/>
    <property type="project" value="InterPro"/>
</dbReference>
<name>A0A502KNM3_9GAMM</name>
<keyword evidence="2" id="KW-0813">Transport</keyword>
<comment type="similarity">
    <text evidence="6">Belongs to the truncated hemoglobin family. Group II subfamily.</text>
</comment>
<keyword evidence="4" id="KW-0479">Metal-binding</keyword>
<evidence type="ECO:0000256" key="3">
    <source>
        <dbReference type="ARBA" id="ARBA00022617"/>
    </source>
</evidence>
<comment type="cofactor">
    <cofactor evidence="1">
        <name>heme</name>
        <dbReference type="ChEBI" id="CHEBI:30413"/>
    </cofactor>
</comment>
<reference evidence="7 8" key="1">
    <citation type="submission" date="2019-01" db="EMBL/GenBank/DDBJ databases">
        <title>Litorilituus lipolytica sp. nov., isolated from intertidal sand of the Yellow Sea in China.</title>
        <authorList>
            <person name="Liu A."/>
        </authorList>
    </citation>
    <scope>NUCLEOTIDE SEQUENCE [LARGE SCALE GENOMIC DNA]</scope>
    <source>
        <strain evidence="7 8">RZ04</strain>
    </source>
</reference>
<keyword evidence="8" id="KW-1185">Reference proteome</keyword>
<dbReference type="InterPro" id="IPR009050">
    <property type="entry name" value="Globin-like_sf"/>
</dbReference>
<comment type="caution">
    <text evidence="7">The sequence shown here is derived from an EMBL/GenBank/DDBJ whole genome shotgun (WGS) entry which is preliminary data.</text>
</comment>
<evidence type="ECO:0000313" key="7">
    <source>
        <dbReference type="EMBL" id="TPH13208.1"/>
    </source>
</evidence>
<dbReference type="InterPro" id="IPR001486">
    <property type="entry name" value="Hemoglobin_trunc"/>
</dbReference>
<dbReference type="Proteomes" id="UP000315303">
    <property type="component" value="Unassembled WGS sequence"/>
</dbReference>
<dbReference type="PANTHER" id="PTHR47366:SF1">
    <property type="entry name" value="TWO-ON-TWO HEMOGLOBIN-3"/>
    <property type="match status" value="1"/>
</dbReference>
<keyword evidence="5" id="KW-0408">Iron</keyword>
<dbReference type="Gene3D" id="1.10.490.10">
    <property type="entry name" value="Globins"/>
    <property type="match status" value="1"/>
</dbReference>
<organism evidence="7 8">
    <name type="scientific">Litorilituus lipolyticus</name>
    <dbReference type="NCBI Taxonomy" id="2491017"/>
    <lineage>
        <taxon>Bacteria</taxon>
        <taxon>Pseudomonadati</taxon>
        <taxon>Pseudomonadota</taxon>
        <taxon>Gammaproteobacteria</taxon>
        <taxon>Alteromonadales</taxon>
        <taxon>Colwelliaceae</taxon>
        <taxon>Litorilituus</taxon>
    </lineage>
</organism>
<dbReference type="CDD" id="cd14773">
    <property type="entry name" value="TrHb2_PhHbO-like_O"/>
    <property type="match status" value="1"/>
</dbReference>
<dbReference type="OrthoDB" id="9790913at2"/>
<dbReference type="InterPro" id="IPR012292">
    <property type="entry name" value="Globin/Proto"/>
</dbReference>
<evidence type="ECO:0000256" key="5">
    <source>
        <dbReference type="ARBA" id="ARBA00023004"/>
    </source>
</evidence>
<keyword evidence="3" id="KW-0349">Heme</keyword>
<dbReference type="RefSeq" id="WP_140604474.1">
    <property type="nucleotide sequence ID" value="NZ_SAWY01000036.1"/>
</dbReference>
<dbReference type="Pfam" id="PF01152">
    <property type="entry name" value="Bac_globin"/>
    <property type="match status" value="1"/>
</dbReference>
<evidence type="ECO:0000256" key="1">
    <source>
        <dbReference type="ARBA" id="ARBA00001971"/>
    </source>
</evidence>
<dbReference type="PANTHER" id="PTHR47366">
    <property type="entry name" value="TWO-ON-TWO HEMOGLOBIN-3"/>
    <property type="match status" value="1"/>
</dbReference>
<gene>
    <name evidence="7" type="ORF">EPA86_13520</name>
</gene>
<dbReference type="GO" id="GO:0019825">
    <property type="term" value="F:oxygen binding"/>
    <property type="evidence" value="ECO:0007669"/>
    <property type="project" value="InterPro"/>
</dbReference>
<evidence type="ECO:0000313" key="8">
    <source>
        <dbReference type="Proteomes" id="UP000315303"/>
    </source>
</evidence>
<evidence type="ECO:0000256" key="2">
    <source>
        <dbReference type="ARBA" id="ARBA00022448"/>
    </source>
</evidence>
<dbReference type="InterPro" id="IPR019795">
    <property type="entry name" value="Globin_bac-like_CS"/>
</dbReference>